<evidence type="ECO:0000256" key="2">
    <source>
        <dbReference type="PROSITE-ProRule" id="PRU00284"/>
    </source>
</evidence>
<dbReference type="SUPFAM" id="SSF58104">
    <property type="entry name" value="Methyl-accepting chemotaxis protein (MCP) signaling domain"/>
    <property type="match status" value="1"/>
</dbReference>
<evidence type="ECO:0000256" key="1">
    <source>
        <dbReference type="ARBA" id="ARBA00023224"/>
    </source>
</evidence>
<feature type="domain" description="Methyl-accepting transducer" evidence="4">
    <location>
        <begin position="62"/>
        <end position="248"/>
    </location>
</feature>
<dbReference type="Proteomes" id="UP000238196">
    <property type="component" value="Unassembled WGS sequence"/>
</dbReference>
<accession>A0A2S5KHS4</accession>
<organism evidence="5 6">
    <name type="scientific">Proteobacteria bacterium 228</name>
    <dbReference type="NCBI Taxonomy" id="2083153"/>
    <lineage>
        <taxon>Bacteria</taxon>
        <taxon>Pseudomonadati</taxon>
        <taxon>Pseudomonadota</taxon>
    </lineage>
</organism>
<reference evidence="5 6" key="1">
    <citation type="submission" date="2018-02" db="EMBL/GenBank/DDBJ databases">
        <title>novel marine gammaproteobacteria from coastal saline agro ecosystem.</title>
        <authorList>
            <person name="Krishnan R."/>
            <person name="Ramesh Kumar N."/>
        </authorList>
    </citation>
    <scope>NUCLEOTIDE SEQUENCE [LARGE SCALE GENOMIC DNA]</scope>
    <source>
        <strain evidence="5 6">228</strain>
    </source>
</reference>
<keyword evidence="1 2" id="KW-0807">Transducer</keyword>
<dbReference type="PROSITE" id="PS50111">
    <property type="entry name" value="CHEMOTAXIS_TRANSDUC_2"/>
    <property type="match status" value="1"/>
</dbReference>
<dbReference type="SMART" id="SM00283">
    <property type="entry name" value="MA"/>
    <property type="match status" value="1"/>
</dbReference>
<name>A0A2S5KHS4_9PROT</name>
<gene>
    <name evidence="5" type="ORF">C4K68_25700</name>
</gene>
<evidence type="ECO:0000259" key="4">
    <source>
        <dbReference type="PROSITE" id="PS50111"/>
    </source>
</evidence>
<dbReference type="Gene3D" id="1.10.287.950">
    <property type="entry name" value="Methyl-accepting chemotaxis protein"/>
    <property type="match status" value="1"/>
</dbReference>
<evidence type="ECO:0000256" key="3">
    <source>
        <dbReference type="SAM" id="Coils"/>
    </source>
</evidence>
<dbReference type="Pfam" id="PF00015">
    <property type="entry name" value="MCPsignal"/>
    <property type="match status" value="1"/>
</dbReference>
<keyword evidence="3" id="KW-0175">Coiled coil</keyword>
<evidence type="ECO:0000313" key="6">
    <source>
        <dbReference type="Proteomes" id="UP000238196"/>
    </source>
</evidence>
<protein>
    <recommendedName>
        <fullName evidence="4">Methyl-accepting transducer domain-containing protein</fullName>
    </recommendedName>
</protein>
<dbReference type="OrthoDB" id="6097167at2"/>
<dbReference type="PANTHER" id="PTHR32089">
    <property type="entry name" value="METHYL-ACCEPTING CHEMOTAXIS PROTEIN MCPB"/>
    <property type="match status" value="1"/>
</dbReference>
<dbReference type="AlphaFoldDB" id="A0A2S5KHS4"/>
<dbReference type="GO" id="GO:0007165">
    <property type="term" value="P:signal transduction"/>
    <property type="evidence" value="ECO:0007669"/>
    <property type="project" value="UniProtKB-KW"/>
</dbReference>
<sequence>MLGRKYLRRITELETAVAALTADNQQLHQQLHDRQEQLQHLQQQLLASDRQLPSTLTQLQMSQQHGQLQQIYRAIHAVSGELFEPMSQSEGSNQSMEAINTELGQLHGAMVAMSGDTTGAQLEVKQLKALASDINNFAAIINKISEQTNLLALNAAIEAARAGEQGRGFAVVADEVRELAKRARESSEEISELVQKIHHHTLQVDTRIEALSQQALQVQQVSASTAASVHQTASQTSQLMNSVYRSMAHGHCSGSQLELLLLCNQWLQHWLQPGATPQHKQASDTEFGQWYLHGTDNEFDYRNTSAFKQIRHPLLSLFDWGQQLMSTARSDSHGAEQLLRQIDHALMQIHEQMLAIQRHLFARLG</sequence>
<dbReference type="GO" id="GO:0016020">
    <property type="term" value="C:membrane"/>
    <property type="evidence" value="ECO:0007669"/>
    <property type="project" value="InterPro"/>
</dbReference>
<comment type="caution">
    <text evidence="5">The sequence shown here is derived from an EMBL/GenBank/DDBJ whole genome shotgun (WGS) entry which is preliminary data.</text>
</comment>
<evidence type="ECO:0000313" key="5">
    <source>
        <dbReference type="EMBL" id="PPC74338.1"/>
    </source>
</evidence>
<dbReference type="InterPro" id="IPR004089">
    <property type="entry name" value="MCPsignal_dom"/>
</dbReference>
<feature type="coiled-coil region" evidence="3">
    <location>
        <begin position="10"/>
        <end position="44"/>
    </location>
</feature>
<dbReference type="EMBL" id="PRLP01000148">
    <property type="protein sequence ID" value="PPC74338.1"/>
    <property type="molecule type" value="Genomic_DNA"/>
</dbReference>
<proteinExistence type="predicted"/>
<dbReference type="PANTHER" id="PTHR32089:SF112">
    <property type="entry name" value="LYSOZYME-LIKE PROTEIN-RELATED"/>
    <property type="match status" value="1"/>
</dbReference>